<dbReference type="NCBIfam" id="NF041239">
    <property type="entry name" value="Moor_selen_rel"/>
    <property type="match status" value="1"/>
</dbReference>
<protein>
    <submittedName>
        <fullName evidence="2">Uncharacterized protein</fullName>
    </submittedName>
</protein>
<evidence type="ECO:0000313" key="1">
    <source>
        <dbReference type="EMBL" id="AOY77748.1"/>
    </source>
</evidence>
<dbReference type="EMBL" id="CP020559">
    <property type="protein sequence ID" value="ARE88347.1"/>
    <property type="molecule type" value="Genomic_DNA"/>
</dbReference>
<gene>
    <name evidence="1" type="ORF">BJL90_18925</name>
    <name evidence="2" type="ORF">CLFO_27480</name>
</gene>
<keyword evidence="3" id="KW-1185">Reference proteome</keyword>
<dbReference type="Proteomes" id="UP000192478">
    <property type="component" value="Chromosome"/>
</dbReference>
<dbReference type="Proteomes" id="UP000177894">
    <property type="component" value="Chromosome"/>
</dbReference>
<evidence type="ECO:0000313" key="4">
    <source>
        <dbReference type="Proteomes" id="UP000192478"/>
    </source>
</evidence>
<evidence type="ECO:0000313" key="2">
    <source>
        <dbReference type="EMBL" id="ARE88347.1"/>
    </source>
</evidence>
<reference evidence="1 3" key="1">
    <citation type="submission" date="2016-10" db="EMBL/GenBank/DDBJ databases">
        <title>Complete Genome Sequence of Acetogen Clostridium formicoaceticum ATCC 27076.</title>
        <authorList>
            <person name="Bao T."/>
            <person name="Cheng C."/>
            <person name="Zhao J."/>
            <person name="Yang S.-T."/>
            <person name="Wang J."/>
            <person name="Wang M."/>
        </authorList>
    </citation>
    <scope>NUCLEOTIDE SEQUENCE [LARGE SCALE GENOMIC DNA]</scope>
    <source>
        <strain evidence="1 3">ATCC 27076</strain>
    </source>
</reference>
<dbReference type="KEGG" id="cfm:BJL90_18925"/>
<proteinExistence type="predicted"/>
<dbReference type="EMBL" id="CP017603">
    <property type="protein sequence ID" value="AOY77748.1"/>
    <property type="molecule type" value="Genomic_DNA"/>
</dbReference>
<dbReference type="InterPro" id="IPR049744">
    <property type="entry name" value="CC/Se_fam"/>
</dbReference>
<sequence>MKFQVAPESEGYILQKNEPVMIMLSNMGGCCGGSALIPKIELGSPKNLTSFKITEVGKITIYYDKGIKKVKKIKIGLSKLFWFKKLTIEFIE</sequence>
<evidence type="ECO:0000313" key="3">
    <source>
        <dbReference type="Proteomes" id="UP000177894"/>
    </source>
</evidence>
<dbReference type="RefSeq" id="WP_070971816.1">
    <property type="nucleotide sequence ID" value="NZ_CP017603.1"/>
</dbReference>
<reference evidence="2 4" key="2">
    <citation type="submission" date="2017-03" db="EMBL/GenBank/DDBJ databases">
        <title>Complete sequence of Clostridium formicaceticum DSM 92.</title>
        <authorList>
            <person name="Poehlein A."/>
            <person name="Karl M."/>
            <person name="Bengelsdorf F.R."/>
            <person name="Duerre P."/>
            <person name="Daniel R."/>
        </authorList>
    </citation>
    <scope>NUCLEOTIDE SEQUENCE [LARGE SCALE GENOMIC DNA]</scope>
    <source>
        <strain evidence="2 4">DSM 92</strain>
    </source>
</reference>
<dbReference type="AlphaFoldDB" id="A0AAC9WGT8"/>
<organism evidence="2 4">
    <name type="scientific">Clostridium formicaceticum</name>
    <dbReference type="NCBI Taxonomy" id="1497"/>
    <lineage>
        <taxon>Bacteria</taxon>
        <taxon>Bacillati</taxon>
        <taxon>Bacillota</taxon>
        <taxon>Clostridia</taxon>
        <taxon>Eubacteriales</taxon>
        <taxon>Clostridiaceae</taxon>
        <taxon>Clostridium</taxon>
    </lineage>
</organism>
<name>A0AAC9WGT8_9CLOT</name>
<accession>A0AAC9WGT8</accession>